<proteinExistence type="predicted"/>
<dbReference type="Proteomes" id="UP000559860">
    <property type="component" value="Unassembled WGS sequence"/>
</dbReference>
<evidence type="ECO:0000256" key="1">
    <source>
        <dbReference type="SAM" id="Phobius"/>
    </source>
</evidence>
<evidence type="ECO:0000313" key="2">
    <source>
        <dbReference type="EMBL" id="MBB2167252.1"/>
    </source>
</evidence>
<sequence length="159" mass="18301">MNTPWYIPLVSVAGALFVAVVNYFFMKFRDKSDRLSKLVDKFCDEVNETAVVGSKHWLCSTANLSEEKEITIKEEECEIVGRQERIDALFQTLKHQDRKLILTEVQPDFDSFVTKLTGGQFRVKNRSSDPEVANMLQHTAASMNGRLRRALADRLARWF</sequence>
<accession>A0A7W4IR55</accession>
<keyword evidence="1" id="KW-0472">Membrane</keyword>
<comment type="caution">
    <text evidence="2">The sequence shown here is derived from an EMBL/GenBank/DDBJ whole genome shotgun (WGS) entry which is preliminary data.</text>
</comment>
<feature type="transmembrane region" description="Helical" evidence="1">
    <location>
        <begin position="6"/>
        <end position="25"/>
    </location>
</feature>
<keyword evidence="1" id="KW-0812">Transmembrane</keyword>
<dbReference type="EMBL" id="JABEQD010000001">
    <property type="protein sequence ID" value="MBB2167252.1"/>
    <property type="molecule type" value="Genomic_DNA"/>
</dbReference>
<organism evidence="2 3">
    <name type="scientific">Gluconacetobacter aggeris</name>
    <dbReference type="NCBI Taxonomy" id="1286186"/>
    <lineage>
        <taxon>Bacteria</taxon>
        <taxon>Pseudomonadati</taxon>
        <taxon>Pseudomonadota</taxon>
        <taxon>Alphaproteobacteria</taxon>
        <taxon>Acetobacterales</taxon>
        <taxon>Acetobacteraceae</taxon>
        <taxon>Gluconacetobacter</taxon>
    </lineage>
</organism>
<name>A0A7W4IR55_9PROT</name>
<gene>
    <name evidence="2" type="ORF">HLH36_02580</name>
</gene>
<dbReference type="AlphaFoldDB" id="A0A7W4IR55"/>
<keyword evidence="1" id="KW-1133">Transmembrane helix</keyword>
<dbReference type="RefSeq" id="WP_182984882.1">
    <property type="nucleotide sequence ID" value="NZ_JABEQD010000001.1"/>
</dbReference>
<protein>
    <submittedName>
        <fullName evidence="2">Uncharacterized protein</fullName>
    </submittedName>
</protein>
<reference evidence="2 3" key="1">
    <citation type="submission" date="2020-04" db="EMBL/GenBank/DDBJ databases">
        <title>Description of novel Gluconacetobacter.</title>
        <authorList>
            <person name="Sombolestani A."/>
        </authorList>
    </citation>
    <scope>NUCLEOTIDE SEQUENCE [LARGE SCALE GENOMIC DNA]</scope>
    <source>
        <strain evidence="2 3">LMG 27801</strain>
    </source>
</reference>
<keyword evidence="3" id="KW-1185">Reference proteome</keyword>
<evidence type="ECO:0000313" key="3">
    <source>
        <dbReference type="Proteomes" id="UP000559860"/>
    </source>
</evidence>